<dbReference type="PANTHER" id="PTHR46401">
    <property type="entry name" value="GLYCOSYLTRANSFERASE WBBK-RELATED"/>
    <property type="match status" value="1"/>
</dbReference>
<feature type="domain" description="Glycosyl transferase family 1" evidence="2">
    <location>
        <begin position="229"/>
        <end position="378"/>
    </location>
</feature>
<dbReference type="EMBL" id="PKOZ01000002">
    <property type="protein sequence ID" value="PQD96173.1"/>
    <property type="molecule type" value="Genomic_DNA"/>
</dbReference>
<accession>A0A2S7N2E1</accession>
<dbReference type="AlphaFoldDB" id="A0A2S7N2E1"/>
<evidence type="ECO:0000256" key="1">
    <source>
        <dbReference type="ARBA" id="ARBA00022679"/>
    </source>
</evidence>
<dbReference type="GO" id="GO:0009103">
    <property type="term" value="P:lipopolysaccharide biosynthetic process"/>
    <property type="evidence" value="ECO:0007669"/>
    <property type="project" value="TreeGrafter"/>
</dbReference>
<dbReference type="OrthoDB" id="9768685at2"/>
<protein>
    <submittedName>
        <fullName evidence="4">Glycosyl transferase</fullName>
    </submittedName>
</protein>
<proteinExistence type="predicted"/>
<feature type="domain" description="Glycosyltransferase subfamily 4-like N-terminal" evidence="3">
    <location>
        <begin position="17"/>
        <end position="216"/>
    </location>
</feature>
<evidence type="ECO:0000259" key="3">
    <source>
        <dbReference type="Pfam" id="PF13439"/>
    </source>
</evidence>
<evidence type="ECO:0000313" key="5">
    <source>
        <dbReference type="Proteomes" id="UP000239663"/>
    </source>
</evidence>
<evidence type="ECO:0000259" key="2">
    <source>
        <dbReference type="Pfam" id="PF00534"/>
    </source>
</evidence>
<dbReference type="Pfam" id="PF00534">
    <property type="entry name" value="Glycos_transf_1"/>
    <property type="match status" value="1"/>
</dbReference>
<dbReference type="RefSeq" id="WP_104848600.1">
    <property type="nucleotide sequence ID" value="NZ_PKOZ01000002.1"/>
</dbReference>
<organism evidence="4 5">
    <name type="scientific">Pradoshia eiseniae</name>
    <dbReference type="NCBI Taxonomy" id="2064768"/>
    <lineage>
        <taxon>Bacteria</taxon>
        <taxon>Bacillati</taxon>
        <taxon>Bacillota</taxon>
        <taxon>Bacilli</taxon>
        <taxon>Bacillales</taxon>
        <taxon>Bacillaceae</taxon>
        <taxon>Pradoshia</taxon>
    </lineage>
</organism>
<keyword evidence="1 4" id="KW-0808">Transferase</keyword>
<dbReference type="SUPFAM" id="SSF53756">
    <property type="entry name" value="UDP-Glycosyltransferase/glycogen phosphorylase"/>
    <property type="match status" value="1"/>
</dbReference>
<dbReference type="InterPro" id="IPR001296">
    <property type="entry name" value="Glyco_trans_1"/>
</dbReference>
<name>A0A2S7N2E1_9BACI</name>
<reference evidence="4 5" key="1">
    <citation type="submission" date="2017-12" db="EMBL/GenBank/DDBJ databases">
        <title>Taxonomic description and draft genome of Pradoshia cofamensis Gen. nov., sp. nov., a thermotolerant bacillale isolated from anterior gut of earthworm Eisenia fetida.</title>
        <authorList>
            <person name="Saha T."/>
            <person name="Chakraborty R."/>
        </authorList>
    </citation>
    <scope>NUCLEOTIDE SEQUENCE [LARGE SCALE GENOMIC DNA]</scope>
    <source>
        <strain evidence="4 5">EAG3</strain>
    </source>
</reference>
<dbReference type="Gene3D" id="3.40.50.2000">
    <property type="entry name" value="Glycogen Phosphorylase B"/>
    <property type="match status" value="2"/>
</dbReference>
<dbReference type="Pfam" id="PF13439">
    <property type="entry name" value="Glyco_transf_4"/>
    <property type="match status" value="1"/>
</dbReference>
<sequence>MKVLQINSVCGVGSTGRIAVDLYKTLEHRGYEGCIAYGRGIAPKGVNTIKIGNKVDLYHHVLKTRILDRHGFASTKATQEFVTKVKEYDPDIIHLHNIHGYYLNIEVLFKYIEEARKPVIWTLHDCWPFTGHCGYFDFVGCERWKSECHHCPNKRVYPESLILDNSIENYRKKKDLFTSYKNITFVTPSKWLAGLVKDSYFGSYDVKVIPNGINLDVFKPKKNDFKMRYQIENKFLILGVASVWDRRKGLDTFIQLSKELDSKYQVVIIGVTTKQKELLPDNIIGITRTDNVEELVSIYSAADVFVNPTLEDNFPTTNIEALACGTPVITYDTGGSPESIDSSCGMVVQKNSIERLIDSIKKIPEKQVIQDSCRKKAAEFDMWERFYDYIKLYEKFK</sequence>
<dbReference type="PANTHER" id="PTHR46401:SF2">
    <property type="entry name" value="GLYCOSYLTRANSFERASE WBBK-RELATED"/>
    <property type="match status" value="1"/>
</dbReference>
<evidence type="ECO:0000313" key="4">
    <source>
        <dbReference type="EMBL" id="PQD96173.1"/>
    </source>
</evidence>
<dbReference type="GO" id="GO:0016757">
    <property type="term" value="F:glycosyltransferase activity"/>
    <property type="evidence" value="ECO:0007669"/>
    <property type="project" value="InterPro"/>
</dbReference>
<comment type="caution">
    <text evidence="4">The sequence shown here is derived from an EMBL/GenBank/DDBJ whole genome shotgun (WGS) entry which is preliminary data.</text>
</comment>
<keyword evidence="5" id="KW-1185">Reference proteome</keyword>
<dbReference type="InterPro" id="IPR028098">
    <property type="entry name" value="Glyco_trans_4-like_N"/>
</dbReference>
<gene>
    <name evidence="4" type="ORF">CYL18_06115</name>
</gene>
<dbReference type="Proteomes" id="UP000239663">
    <property type="component" value="Unassembled WGS sequence"/>
</dbReference>